<protein>
    <submittedName>
        <fullName evidence="1">Uncharacterized protein</fullName>
    </submittedName>
</protein>
<reference evidence="1 2" key="1">
    <citation type="submission" date="2019-11" db="EMBL/GenBank/DDBJ databases">
        <title>Novel species isolated from a subtropical stream in China.</title>
        <authorList>
            <person name="Lu H."/>
        </authorList>
    </citation>
    <scope>NUCLEOTIDE SEQUENCE [LARGE SCALE GENOMIC DNA]</scope>
    <source>
        <strain evidence="1 2">FT92W</strain>
    </source>
</reference>
<accession>A0A7X2LVL8</accession>
<organism evidence="1 2">
    <name type="scientific">Pseudoduganella rivuli</name>
    <dbReference type="NCBI Taxonomy" id="2666085"/>
    <lineage>
        <taxon>Bacteria</taxon>
        <taxon>Pseudomonadati</taxon>
        <taxon>Pseudomonadota</taxon>
        <taxon>Betaproteobacteria</taxon>
        <taxon>Burkholderiales</taxon>
        <taxon>Oxalobacteraceae</taxon>
        <taxon>Telluria group</taxon>
        <taxon>Pseudoduganella</taxon>
    </lineage>
</organism>
<evidence type="ECO:0000313" key="1">
    <source>
        <dbReference type="EMBL" id="MRV74054.1"/>
    </source>
</evidence>
<sequence>MAPPLAPFHRSMVYVMHPVCVRIFSHTIRNWLSGRETLVGLTTPARPRGGCGAGKADNLL</sequence>
<proteinExistence type="predicted"/>
<keyword evidence="2" id="KW-1185">Reference proteome</keyword>
<comment type="caution">
    <text evidence="1">The sequence shown here is derived from an EMBL/GenBank/DDBJ whole genome shotgun (WGS) entry which is preliminary data.</text>
</comment>
<dbReference type="RefSeq" id="WP_154377276.1">
    <property type="nucleotide sequence ID" value="NZ_WKJJ01000013.1"/>
</dbReference>
<dbReference type="Proteomes" id="UP000446768">
    <property type="component" value="Unassembled WGS sequence"/>
</dbReference>
<evidence type="ECO:0000313" key="2">
    <source>
        <dbReference type="Proteomes" id="UP000446768"/>
    </source>
</evidence>
<dbReference type="AlphaFoldDB" id="A0A7X2LVL8"/>
<gene>
    <name evidence="1" type="ORF">GJ700_20300</name>
</gene>
<name>A0A7X2LVL8_9BURK</name>
<dbReference type="EMBL" id="WKJJ01000013">
    <property type="protein sequence ID" value="MRV74054.1"/>
    <property type="molecule type" value="Genomic_DNA"/>
</dbReference>